<dbReference type="EMBL" id="BR000044">
    <property type="protein sequence ID" value="FAA00075.1"/>
    <property type="molecule type" value="mRNA"/>
</dbReference>
<accession>A0A1W2VNJ3</accession>
<proteinExistence type="evidence at transcript level"/>
<feature type="region of interest" description="Disordered" evidence="7">
    <location>
        <begin position="492"/>
        <end position="581"/>
    </location>
</feature>
<feature type="compositionally biased region" description="Polar residues" evidence="7">
    <location>
        <begin position="540"/>
        <end position="568"/>
    </location>
</feature>
<name>Q1RLJ0_CIOIN</name>
<dbReference type="InterPro" id="IPR013087">
    <property type="entry name" value="Znf_C2H2_type"/>
</dbReference>
<feature type="compositionally biased region" description="Basic and acidic residues" evidence="7">
    <location>
        <begin position="508"/>
        <end position="518"/>
    </location>
</feature>
<evidence type="ECO:0000256" key="6">
    <source>
        <dbReference type="PROSITE-ProRule" id="PRU00042"/>
    </source>
</evidence>
<keyword evidence="4" id="KW-0862">Zinc</keyword>
<accession>Q1RLJ0</accession>
<evidence type="ECO:0000256" key="5">
    <source>
        <dbReference type="ARBA" id="ARBA00023242"/>
    </source>
</evidence>
<evidence type="ECO:0000256" key="4">
    <source>
        <dbReference type="ARBA" id="ARBA00022833"/>
    </source>
</evidence>
<evidence type="ECO:0000256" key="2">
    <source>
        <dbReference type="ARBA" id="ARBA00022737"/>
    </source>
</evidence>
<keyword evidence="3 6" id="KW-0863">Zinc-finger</keyword>
<dbReference type="SMART" id="SM00355">
    <property type="entry name" value="ZnF_C2H2"/>
    <property type="match status" value="8"/>
</dbReference>
<keyword evidence="5" id="KW-0539">Nucleus</keyword>
<dbReference type="CTD" id="751567"/>
<keyword evidence="2" id="KW-0677">Repeat</keyword>
<evidence type="ECO:0000259" key="8">
    <source>
        <dbReference type="PROSITE" id="PS50157"/>
    </source>
</evidence>
<feature type="compositionally biased region" description="Polar residues" evidence="7">
    <location>
        <begin position="460"/>
        <end position="471"/>
    </location>
</feature>
<organism evidence="9">
    <name type="scientific">Ciona intestinalis</name>
    <name type="common">Transparent sea squirt</name>
    <name type="synonym">Ascidia intestinalis</name>
    <dbReference type="NCBI Taxonomy" id="7719"/>
    <lineage>
        <taxon>Eukaryota</taxon>
        <taxon>Metazoa</taxon>
        <taxon>Chordata</taxon>
        <taxon>Tunicata</taxon>
        <taxon>Ascidiacea</taxon>
        <taxon>Phlebobranchia</taxon>
        <taxon>Cionidae</taxon>
        <taxon>Ciona</taxon>
    </lineage>
</organism>
<feature type="compositionally biased region" description="Basic residues" evidence="7">
    <location>
        <begin position="570"/>
        <end position="581"/>
    </location>
</feature>
<dbReference type="RefSeq" id="NP_001041459.1">
    <property type="nucleotide sequence ID" value="NM_001047994.1"/>
</dbReference>
<dbReference type="KEGG" id="cin:751567"/>
<feature type="region of interest" description="Disordered" evidence="7">
    <location>
        <begin position="447"/>
        <end position="471"/>
    </location>
</feature>
<dbReference type="AlphaFoldDB" id="Q1RLJ0"/>
<sequence length="581" mass="67161">MDNSELTRGPFTCPNCNKEFQQFSVFNAHSQEKCVPADSQPFCIIFNPTSNKNARPRKKLHLTVEEYFYGKCNGKKHKQVANFNPSKKYKCYSCAKVLKNNLRFMSHVRHKIENHWKQNDNINDFNICSHCYRHYDTPFQLQCHVETVHSSVAASTTCCICELNFQDEETFLFHMKNRHGCQEMPYVCKICSHRSSLYSDLMQHFRECHENSNSLMCPFCLCIHNTGNSHLNHVIQHLKKSYRCSRCRLQFSSSVAQCQHLTIDHIKTMRSKLQYPVPPNINDYTVYVKLRKKASLPLKSFFFGSPTAREVLATSFPNFVDTKEKSKSCKRKLDQTLKQKLVSMKITKSALHLNLNLIDDTSEFTCWECALTFQHDVQHYIQHFQTEYKCRECFYASHCLYAAADHSETHTNRFRKEEDRIKETKINVVVSPTWPSKSPTVNSKRLRIGEKHGVEETGRNNDNISPSSLPGMSVTINSIEWDLENEEKLEENWKPNEDLPLNNSAQSGEEKTNKENVSKRKNPRRKQLLPQKVTFDGEDSPQNNITPNSVNTVGSSATHVPNSLSSAPKSNKKISKKKKII</sequence>
<evidence type="ECO:0000256" key="1">
    <source>
        <dbReference type="ARBA" id="ARBA00022723"/>
    </source>
</evidence>
<dbReference type="GO" id="GO:0008270">
    <property type="term" value="F:zinc ion binding"/>
    <property type="evidence" value="ECO:0007669"/>
    <property type="project" value="UniProtKB-KW"/>
</dbReference>
<dbReference type="PROSITE" id="PS50157">
    <property type="entry name" value="ZINC_FINGER_C2H2_2"/>
    <property type="match status" value="2"/>
</dbReference>
<feature type="domain" description="C2H2-type" evidence="8">
    <location>
        <begin position="11"/>
        <end position="41"/>
    </location>
</feature>
<gene>
    <name evidence="9" type="primary">Ci-ZF(C2H2)-36</name>
</gene>
<evidence type="ECO:0000256" key="7">
    <source>
        <dbReference type="SAM" id="MobiDB-lite"/>
    </source>
</evidence>
<dbReference type="Gene3D" id="3.30.160.60">
    <property type="entry name" value="Classic Zinc Finger"/>
    <property type="match status" value="1"/>
</dbReference>
<evidence type="ECO:0000256" key="3">
    <source>
        <dbReference type="ARBA" id="ARBA00022771"/>
    </source>
</evidence>
<evidence type="ECO:0000313" key="9">
    <source>
        <dbReference type="EMBL" id="FAA00075.1"/>
    </source>
</evidence>
<dbReference type="PANTHER" id="PTHR24388:SF90">
    <property type="entry name" value="C2H2-TYPE DOMAIN-CONTAINING PROTEIN"/>
    <property type="match status" value="1"/>
</dbReference>
<dbReference type="GeneID" id="751567"/>
<dbReference type="InterPro" id="IPR050527">
    <property type="entry name" value="Snail/Krueppel_Znf"/>
</dbReference>
<keyword evidence="1" id="KW-0479">Metal-binding</keyword>
<protein>
    <submittedName>
        <fullName evidence="9">Zinc finger protein</fullName>
    </submittedName>
</protein>
<feature type="domain" description="C2H2-type" evidence="8">
    <location>
        <begin position="186"/>
        <end position="214"/>
    </location>
</feature>
<reference evidence="9" key="1">
    <citation type="journal article" date="2006" name="Dev. Biol.">
        <title>Systematic analysis of embryonic expression profiles of zinc finger genes in Ciona intestinalis.</title>
        <authorList>
            <person name="Miwata K."/>
            <person name="Chiba T."/>
            <person name="Horii R."/>
            <person name="Yamada L."/>
            <person name="Kubo A."/>
            <person name="Miyamura D."/>
            <person name="Satoh N."/>
            <person name="Satou Y."/>
        </authorList>
    </citation>
    <scope>NUCLEOTIDE SEQUENCE</scope>
</reference>
<dbReference type="PROSITE" id="PS00028">
    <property type="entry name" value="ZINC_FINGER_C2H2_1"/>
    <property type="match status" value="3"/>
</dbReference>
<dbReference type="OrthoDB" id="10032537at2759"/>
<feature type="compositionally biased region" description="Basic and acidic residues" evidence="7">
    <location>
        <begin position="447"/>
        <end position="459"/>
    </location>
</feature>
<dbReference type="PANTHER" id="PTHR24388">
    <property type="entry name" value="ZINC FINGER PROTEIN"/>
    <property type="match status" value="1"/>
</dbReference>